<keyword evidence="2" id="KW-1185">Reference proteome</keyword>
<reference evidence="2" key="1">
    <citation type="journal article" date="2019" name="Int. J. Syst. Evol. Microbiol.">
        <title>Halobacteriovorax valvorus sp. nov., a novel prokaryotic predator isolated from coastal seawater of China.</title>
        <authorList>
            <person name="Chen M.-X."/>
        </authorList>
    </citation>
    <scope>NUCLEOTIDE SEQUENCE [LARGE SCALE GENOMIC DNA]</scope>
    <source>
        <strain evidence="2">BL9</strain>
    </source>
</reference>
<sequence>MIKSFINTVVLASICGAVFLTSSDIETTIMQEIGQGTNPYKHVDRSPDFVKRTIASISDDVNTRALKKRRVEDMHIYKSYEESLSQLKSCLRTICDEYFKSDEVSENYDRYEQLVASKISDKVNKLYNFTLKRGFRSHSIVTTALDLIDIPHDELKKNSVLLLSTQKSDIRSLNAIVKLAKKSQNRELTNLLIHELDRYSKSESFKHKVSDQIISEIQASPASSDSILATQMSRFITKENYLKFGELLTKIPTESKVYSSIIGQIEKIESTNL</sequence>
<accession>A0ABY0IFA2</accession>
<organism evidence="1 2">
    <name type="scientific">Halobacteriovorax vibrionivorans</name>
    <dbReference type="NCBI Taxonomy" id="2152716"/>
    <lineage>
        <taxon>Bacteria</taxon>
        <taxon>Pseudomonadati</taxon>
        <taxon>Bdellovibrionota</taxon>
        <taxon>Bacteriovoracia</taxon>
        <taxon>Bacteriovoracales</taxon>
        <taxon>Halobacteriovoraceae</taxon>
        <taxon>Halobacteriovorax</taxon>
    </lineage>
</organism>
<evidence type="ECO:0000313" key="1">
    <source>
        <dbReference type="EMBL" id="RZF21270.1"/>
    </source>
</evidence>
<gene>
    <name evidence="1" type="ORF">DAY19_06190</name>
</gene>
<dbReference type="Proteomes" id="UP000443582">
    <property type="component" value="Unassembled WGS sequence"/>
</dbReference>
<comment type="caution">
    <text evidence="1">The sequence shown here is derived from an EMBL/GenBank/DDBJ whole genome shotgun (WGS) entry which is preliminary data.</text>
</comment>
<dbReference type="EMBL" id="QDKL01000002">
    <property type="protein sequence ID" value="RZF21270.1"/>
    <property type="molecule type" value="Genomic_DNA"/>
</dbReference>
<protein>
    <submittedName>
        <fullName evidence="1">Uncharacterized protein</fullName>
    </submittedName>
</protein>
<proteinExistence type="predicted"/>
<evidence type="ECO:0000313" key="2">
    <source>
        <dbReference type="Proteomes" id="UP000443582"/>
    </source>
</evidence>
<name>A0ABY0IFA2_9BACT</name>
<dbReference type="RefSeq" id="WP_114706337.1">
    <property type="nucleotide sequence ID" value="NZ_QDKL01000002.1"/>
</dbReference>